<reference evidence="1 2" key="1">
    <citation type="journal article" date="2011" name="J. Bacteriol.">
        <title>Complete genome sequence of Acidaminococcus intestini RYC-MR95, a Gram-negative bacterium from the phylum Firmicutes.</title>
        <authorList>
            <person name="D'Auria G."/>
            <person name="Galan J.C."/>
            <person name="Rodriguez-Alcayna M."/>
            <person name="Moya A."/>
            <person name="Baquero F."/>
            <person name="Latorre A."/>
        </authorList>
    </citation>
    <scope>NUCLEOTIDE SEQUENCE [LARGE SCALE GENOMIC DNA]</scope>
    <source>
        <strain evidence="1 2">RyC-MR95</strain>
    </source>
</reference>
<organism evidence="1 2">
    <name type="scientific">Acidaminococcus intestini (strain RyC-MR95)</name>
    <dbReference type="NCBI Taxonomy" id="568816"/>
    <lineage>
        <taxon>Bacteria</taxon>
        <taxon>Bacillati</taxon>
        <taxon>Bacillota</taxon>
        <taxon>Negativicutes</taxon>
        <taxon>Acidaminococcales</taxon>
        <taxon>Acidaminococcaceae</taxon>
        <taxon>Acidaminococcus</taxon>
    </lineage>
</organism>
<dbReference type="PATRIC" id="fig|568816.4.peg.280"/>
<proteinExistence type="predicted"/>
<evidence type="ECO:0000313" key="1">
    <source>
        <dbReference type="EMBL" id="AEQ21530.1"/>
    </source>
</evidence>
<accession>G4Q801</accession>
<gene>
    <name evidence="1" type="ordered locus">Acin_0286</name>
</gene>
<dbReference type="InParanoid" id="G4Q801"/>
<dbReference type="STRING" id="568816.Acin_0286"/>
<sequence>MKHSFYMEKGAPLLMTCMGIQNEKMLNKGVKMDFIKFKENQEGK</sequence>
<dbReference type="Proteomes" id="UP000007093">
    <property type="component" value="Chromosome"/>
</dbReference>
<keyword evidence="2" id="KW-1185">Reference proteome</keyword>
<dbReference type="AlphaFoldDB" id="G4Q801"/>
<evidence type="ECO:0000313" key="2">
    <source>
        <dbReference type="Proteomes" id="UP000007093"/>
    </source>
</evidence>
<name>G4Q801_ACIIR</name>
<dbReference type="EMBL" id="CP003058">
    <property type="protein sequence ID" value="AEQ21530.1"/>
    <property type="molecule type" value="Genomic_DNA"/>
</dbReference>
<protein>
    <submittedName>
        <fullName evidence="1">Uncharacterized protein</fullName>
    </submittedName>
</protein>
<dbReference type="HOGENOM" id="CLU_3211142_0_0_9"/>
<dbReference type="KEGG" id="ain:Acin_0286"/>